<keyword evidence="2" id="KW-1133">Transmembrane helix</keyword>
<accession>A0ABV6REK7</accession>
<dbReference type="RefSeq" id="WP_376982475.1">
    <property type="nucleotide sequence ID" value="NZ_JBHLSV010000024.1"/>
</dbReference>
<evidence type="ECO:0000256" key="1">
    <source>
        <dbReference type="SAM" id="MobiDB-lite"/>
    </source>
</evidence>
<evidence type="ECO:0000256" key="2">
    <source>
        <dbReference type="SAM" id="Phobius"/>
    </source>
</evidence>
<feature type="transmembrane region" description="Helical" evidence="2">
    <location>
        <begin position="6"/>
        <end position="23"/>
    </location>
</feature>
<evidence type="ECO:0000313" key="4">
    <source>
        <dbReference type="Proteomes" id="UP001589793"/>
    </source>
</evidence>
<organism evidence="3 4">
    <name type="scientific">Brachybacterium hainanense</name>
    <dbReference type="NCBI Taxonomy" id="1541174"/>
    <lineage>
        <taxon>Bacteria</taxon>
        <taxon>Bacillati</taxon>
        <taxon>Actinomycetota</taxon>
        <taxon>Actinomycetes</taxon>
        <taxon>Micrococcales</taxon>
        <taxon>Dermabacteraceae</taxon>
        <taxon>Brachybacterium</taxon>
    </lineage>
</organism>
<keyword evidence="4" id="KW-1185">Reference proteome</keyword>
<dbReference type="Proteomes" id="UP001589793">
    <property type="component" value="Unassembled WGS sequence"/>
</dbReference>
<name>A0ABV6REK7_9MICO</name>
<gene>
    <name evidence="3" type="ORF">ACFFF6_15910</name>
</gene>
<comment type="caution">
    <text evidence="3">The sequence shown here is derived from an EMBL/GenBank/DDBJ whole genome shotgun (WGS) entry which is preliminary data.</text>
</comment>
<evidence type="ECO:0008006" key="5">
    <source>
        <dbReference type="Google" id="ProtNLM"/>
    </source>
</evidence>
<feature type="region of interest" description="Disordered" evidence="1">
    <location>
        <begin position="252"/>
        <end position="280"/>
    </location>
</feature>
<feature type="region of interest" description="Disordered" evidence="1">
    <location>
        <begin position="168"/>
        <end position="200"/>
    </location>
</feature>
<keyword evidence="2" id="KW-0812">Transmembrane</keyword>
<feature type="compositionally biased region" description="Basic and acidic residues" evidence="1">
    <location>
        <begin position="80"/>
        <end position="100"/>
    </location>
</feature>
<proteinExistence type="predicted"/>
<dbReference type="EMBL" id="JBHLSV010000024">
    <property type="protein sequence ID" value="MFC0675446.1"/>
    <property type="molecule type" value="Genomic_DNA"/>
</dbReference>
<feature type="region of interest" description="Disordered" evidence="1">
    <location>
        <begin position="31"/>
        <end position="100"/>
    </location>
</feature>
<keyword evidence="2" id="KW-0472">Membrane</keyword>
<feature type="compositionally biased region" description="Basic and acidic residues" evidence="1">
    <location>
        <begin position="252"/>
        <end position="262"/>
    </location>
</feature>
<feature type="transmembrane region" description="Helical" evidence="2">
    <location>
        <begin position="133"/>
        <end position="151"/>
    </location>
</feature>
<feature type="transmembrane region" description="Helical" evidence="2">
    <location>
        <begin position="107"/>
        <end position="127"/>
    </location>
</feature>
<sequence>MESFNLGAVLLALLIVLWLAYVVPRTAQRRAEMGKAMTARTRRASSPAARDLSDAAHRHRTPPEETIAMAQPRPLLRPADPTRRPRFEDEPGSRIDTRLEQDRQRGALRAALIVLGLLTAAVIALVVLGAIPWWSIALVGLADVAYVGGLRRAELQRRQRRAALARRIAGSAGAPVSDPSRTLAPEAPLSTPPAPALPQEPDLDERIVEAADAVSRAGEWTPVPVPRPAYALRGDVEDLATRHAVHRETVIGRSVPLEREQDAPDEALTENPARREPAGLDLRLDEILERRRA</sequence>
<protein>
    <recommendedName>
        <fullName evidence="5">Large exoprotein</fullName>
    </recommendedName>
</protein>
<reference evidence="3 4" key="1">
    <citation type="submission" date="2024-09" db="EMBL/GenBank/DDBJ databases">
        <authorList>
            <person name="Sun Q."/>
            <person name="Mori K."/>
        </authorList>
    </citation>
    <scope>NUCLEOTIDE SEQUENCE [LARGE SCALE GENOMIC DNA]</scope>
    <source>
        <strain evidence="3 4">CICC 10874</strain>
    </source>
</reference>
<evidence type="ECO:0000313" key="3">
    <source>
        <dbReference type="EMBL" id="MFC0675446.1"/>
    </source>
</evidence>